<evidence type="ECO:0000313" key="4">
    <source>
        <dbReference type="Proteomes" id="UP000006600"/>
    </source>
</evidence>
<accession>J7ZMI4</accession>
<dbReference type="HOGENOM" id="CLU_186593_0_0_9"/>
<organism evidence="3 4">
    <name type="scientific">Bacillus cereus BAG5X1-1</name>
    <dbReference type="NCBI Taxonomy" id="1053189"/>
    <lineage>
        <taxon>Bacteria</taxon>
        <taxon>Bacillati</taxon>
        <taxon>Bacillota</taxon>
        <taxon>Bacilli</taxon>
        <taxon>Bacillales</taxon>
        <taxon>Bacillaceae</taxon>
        <taxon>Bacillus</taxon>
        <taxon>Bacillus cereus group</taxon>
    </lineage>
</organism>
<dbReference type="AlphaFoldDB" id="J7ZMI4"/>
<keyword evidence="1" id="KW-0472">Membrane</keyword>
<keyword evidence="1" id="KW-0812">Transmembrane</keyword>
<evidence type="ECO:0000256" key="1">
    <source>
        <dbReference type="SAM" id="Phobius"/>
    </source>
</evidence>
<feature type="transmembrane region" description="Helical" evidence="1">
    <location>
        <begin position="72"/>
        <end position="91"/>
    </location>
</feature>
<comment type="caution">
    <text evidence="3">The sequence shown here is derived from an EMBL/GenBank/DDBJ whole genome shotgun (WGS) entry which is preliminary data.</text>
</comment>
<dbReference type="EMBL" id="AHDJ01000061">
    <property type="protein sequence ID" value="EJQ37581.1"/>
    <property type="molecule type" value="Genomic_DNA"/>
</dbReference>
<sequence>MHWLFNNKVLLAIIVLTFLISILAYPFSYNEIPVHLNEWNEPNLIVKKYIGLFIFPAFMLIAYYLSKTSIQAFYAIYLFAILHAVIIYMAIY</sequence>
<feature type="domain" description="DUF1648" evidence="2">
    <location>
        <begin position="13"/>
        <end position="60"/>
    </location>
</feature>
<protein>
    <recommendedName>
        <fullName evidence="2">DUF1648 domain-containing protein</fullName>
    </recommendedName>
</protein>
<reference evidence="3 4" key="1">
    <citation type="submission" date="2012-04" db="EMBL/GenBank/DDBJ databases">
        <title>The Genome Sequence of Bacillus cereus BAG5X1-1.</title>
        <authorList>
            <consortium name="The Broad Institute Genome Sequencing Platform"/>
            <consortium name="The Broad Institute Genome Sequencing Center for Infectious Disease"/>
            <person name="Feldgarden M."/>
            <person name="Van der Auwera G.A."/>
            <person name="Mahillon J."/>
            <person name="Duprez V."/>
            <person name="Timmery S."/>
            <person name="Mattelet C."/>
            <person name="Dierick K."/>
            <person name="Sun M."/>
            <person name="Yu Z."/>
            <person name="Zhu L."/>
            <person name="Hu X."/>
            <person name="Shank E.B."/>
            <person name="Swiecicka I."/>
            <person name="Hansen B.M."/>
            <person name="Andrup L."/>
            <person name="Young S.K."/>
            <person name="Zeng Q."/>
            <person name="Gargeya S."/>
            <person name="Fitzgerald M."/>
            <person name="Haas B."/>
            <person name="Abouelleil A."/>
            <person name="Alvarado L."/>
            <person name="Arachchi H.M."/>
            <person name="Berlin A."/>
            <person name="Chapman S.B."/>
            <person name="Goldberg J."/>
            <person name="Griggs A."/>
            <person name="Gujja S."/>
            <person name="Hansen M."/>
            <person name="Howarth C."/>
            <person name="Imamovic A."/>
            <person name="Larimer J."/>
            <person name="McCowen C."/>
            <person name="Montmayeur A."/>
            <person name="Murphy C."/>
            <person name="Neiman D."/>
            <person name="Pearson M."/>
            <person name="Priest M."/>
            <person name="Roberts A."/>
            <person name="Saif S."/>
            <person name="Shea T."/>
            <person name="Sisk P."/>
            <person name="Sykes S."/>
            <person name="Wortman J."/>
            <person name="Nusbaum C."/>
            <person name="Birren B."/>
        </authorList>
    </citation>
    <scope>NUCLEOTIDE SEQUENCE [LARGE SCALE GENOMIC DNA]</scope>
    <source>
        <strain evidence="3 4">BAG5X1-1</strain>
    </source>
</reference>
<dbReference type="RefSeq" id="WP_002106978.1">
    <property type="nucleotide sequence ID" value="NZ_JH791997.1"/>
</dbReference>
<dbReference type="Pfam" id="PF07853">
    <property type="entry name" value="DUF1648"/>
    <property type="match status" value="1"/>
</dbReference>
<dbReference type="InterPro" id="IPR012867">
    <property type="entry name" value="DUF1648"/>
</dbReference>
<keyword evidence="1" id="KW-1133">Transmembrane helix</keyword>
<feature type="transmembrane region" description="Helical" evidence="1">
    <location>
        <begin position="48"/>
        <end position="65"/>
    </location>
</feature>
<proteinExistence type="predicted"/>
<dbReference type="PATRIC" id="fig|1053189.3.peg.5242"/>
<evidence type="ECO:0000313" key="3">
    <source>
        <dbReference type="EMBL" id="EJQ37581.1"/>
    </source>
</evidence>
<dbReference type="Proteomes" id="UP000006600">
    <property type="component" value="Unassembled WGS sequence"/>
</dbReference>
<name>J7ZMI4_BACCE</name>
<gene>
    <name evidence="3" type="ORF">IEE_05140</name>
</gene>
<evidence type="ECO:0000259" key="2">
    <source>
        <dbReference type="Pfam" id="PF07853"/>
    </source>
</evidence>